<dbReference type="AlphaFoldDB" id="A0A517WCG7"/>
<organism evidence="1 2">
    <name type="scientific">Gimesia chilikensis</name>
    <dbReference type="NCBI Taxonomy" id="2605989"/>
    <lineage>
        <taxon>Bacteria</taxon>
        <taxon>Pseudomonadati</taxon>
        <taxon>Planctomycetota</taxon>
        <taxon>Planctomycetia</taxon>
        <taxon>Planctomycetales</taxon>
        <taxon>Planctomycetaceae</taxon>
        <taxon>Gimesia</taxon>
    </lineage>
</organism>
<accession>A0A517WCG7</accession>
<reference evidence="1 2" key="1">
    <citation type="submission" date="2019-02" db="EMBL/GenBank/DDBJ databases">
        <title>Deep-cultivation of Planctomycetes and their phenomic and genomic characterization uncovers novel biology.</title>
        <authorList>
            <person name="Wiegand S."/>
            <person name="Jogler M."/>
            <person name="Boedeker C."/>
            <person name="Pinto D."/>
            <person name="Vollmers J."/>
            <person name="Rivas-Marin E."/>
            <person name="Kohn T."/>
            <person name="Peeters S.H."/>
            <person name="Heuer A."/>
            <person name="Rast P."/>
            <person name="Oberbeckmann S."/>
            <person name="Bunk B."/>
            <person name="Jeske O."/>
            <person name="Meyerdierks A."/>
            <person name="Storesund J.E."/>
            <person name="Kallscheuer N."/>
            <person name="Luecker S."/>
            <person name="Lage O.M."/>
            <person name="Pohl T."/>
            <person name="Merkel B.J."/>
            <person name="Hornburger P."/>
            <person name="Mueller R.-W."/>
            <person name="Bruemmer F."/>
            <person name="Labrenz M."/>
            <person name="Spormann A.M."/>
            <person name="Op den Camp H."/>
            <person name="Overmann J."/>
            <person name="Amann R."/>
            <person name="Jetten M.S.M."/>
            <person name="Mascher T."/>
            <person name="Medema M.H."/>
            <person name="Devos D.P."/>
            <person name="Kaster A.-K."/>
            <person name="Ovreas L."/>
            <person name="Rohde M."/>
            <person name="Galperin M.Y."/>
            <person name="Jogler C."/>
        </authorList>
    </citation>
    <scope>NUCLEOTIDE SEQUENCE [LARGE SCALE GENOMIC DNA]</scope>
    <source>
        <strain evidence="1 2">V6</strain>
    </source>
</reference>
<evidence type="ECO:0000313" key="1">
    <source>
        <dbReference type="EMBL" id="QDU02948.1"/>
    </source>
</evidence>
<protein>
    <submittedName>
        <fullName evidence="1">Uncharacterized protein</fullName>
    </submittedName>
</protein>
<proteinExistence type="predicted"/>
<evidence type="ECO:0000313" key="2">
    <source>
        <dbReference type="Proteomes" id="UP000320722"/>
    </source>
</evidence>
<name>A0A517WCG7_9PLAN</name>
<sequence length="68" mass="7718">MIRCLPVVRQRHSDTSDFLTLGFFPALQIPLYDRFVCVKETLMQDSVVSSTGKRLPVGVRLDANFFQG</sequence>
<gene>
    <name evidence="1" type="ORF">V6x_26570</name>
</gene>
<dbReference type="Proteomes" id="UP000320722">
    <property type="component" value="Chromosome"/>
</dbReference>
<dbReference type="EMBL" id="CP036347">
    <property type="protein sequence ID" value="QDU02948.1"/>
    <property type="molecule type" value="Genomic_DNA"/>
</dbReference>